<protein>
    <recommendedName>
        <fullName evidence="2">DUF7588 domain-containing protein</fullName>
    </recommendedName>
</protein>
<feature type="region of interest" description="Disordered" evidence="1">
    <location>
        <begin position="142"/>
        <end position="173"/>
    </location>
</feature>
<name>A0AAW2CVP0_9ROSI</name>
<proteinExistence type="predicted"/>
<reference evidence="3 4" key="1">
    <citation type="submission" date="2024-01" db="EMBL/GenBank/DDBJ databases">
        <title>A telomere-to-telomere, gap-free genome of sweet tea (Lithocarpus litseifolius).</title>
        <authorList>
            <person name="Zhou J."/>
        </authorList>
    </citation>
    <scope>NUCLEOTIDE SEQUENCE [LARGE SCALE GENOMIC DNA]</scope>
    <source>
        <strain evidence="3">Zhou-2022a</strain>
        <tissue evidence="3">Leaf</tissue>
    </source>
</reference>
<evidence type="ECO:0000256" key="1">
    <source>
        <dbReference type="SAM" id="MobiDB-lite"/>
    </source>
</evidence>
<dbReference type="Proteomes" id="UP001459277">
    <property type="component" value="Unassembled WGS sequence"/>
</dbReference>
<comment type="caution">
    <text evidence="3">The sequence shown here is derived from an EMBL/GenBank/DDBJ whole genome shotgun (WGS) entry which is preliminary data.</text>
</comment>
<dbReference type="EMBL" id="JAZDWU010000005">
    <property type="protein sequence ID" value="KAL0002157.1"/>
    <property type="molecule type" value="Genomic_DNA"/>
</dbReference>
<evidence type="ECO:0000313" key="4">
    <source>
        <dbReference type="Proteomes" id="UP001459277"/>
    </source>
</evidence>
<organism evidence="3 4">
    <name type="scientific">Lithocarpus litseifolius</name>
    <dbReference type="NCBI Taxonomy" id="425828"/>
    <lineage>
        <taxon>Eukaryota</taxon>
        <taxon>Viridiplantae</taxon>
        <taxon>Streptophyta</taxon>
        <taxon>Embryophyta</taxon>
        <taxon>Tracheophyta</taxon>
        <taxon>Spermatophyta</taxon>
        <taxon>Magnoliopsida</taxon>
        <taxon>eudicotyledons</taxon>
        <taxon>Gunneridae</taxon>
        <taxon>Pentapetalae</taxon>
        <taxon>rosids</taxon>
        <taxon>fabids</taxon>
        <taxon>Fagales</taxon>
        <taxon>Fagaceae</taxon>
        <taxon>Lithocarpus</taxon>
    </lineage>
</organism>
<dbReference type="InterPro" id="IPR056010">
    <property type="entry name" value="DUF7588"/>
</dbReference>
<accession>A0AAW2CVP0</accession>
<evidence type="ECO:0000259" key="2">
    <source>
        <dbReference type="Pfam" id="PF24496"/>
    </source>
</evidence>
<dbReference type="Pfam" id="PF24496">
    <property type="entry name" value="DUF7588"/>
    <property type="match status" value="1"/>
</dbReference>
<keyword evidence="4" id="KW-1185">Reference proteome</keyword>
<dbReference type="AlphaFoldDB" id="A0AAW2CVP0"/>
<gene>
    <name evidence="3" type="ORF">SO802_015938</name>
</gene>
<sequence>MMMSKLFRSNSTSSLASRSTSLLEISQETGINNSEEYELSDVDLKLEEWNFPKIPTKEFYKSSWNLKTAFKTDFHIPRTLKWFEVSFPESWKLENENFPLQIQNPYQDSDLDFIQQLADGSVRISFDKSRFRSPLDDYRPRSPIDLRRSRLPNRQPPILLGDRPASHANSSRPFALYPRSRRDLSANFQGVTTRSQVSTPCYTAKQDSVINQDDDNSQKVESPLGTNMEDPYQNFDLKVLKKDFKPDMKFLGDEFDLEKNQVKREAYRANHTKEQKLEVFNAWQEFMKVVSDNIPFFEYF</sequence>
<feature type="domain" description="DUF7588" evidence="2">
    <location>
        <begin position="249"/>
        <end position="300"/>
    </location>
</feature>
<evidence type="ECO:0000313" key="3">
    <source>
        <dbReference type="EMBL" id="KAL0002157.1"/>
    </source>
</evidence>